<evidence type="ECO:0000313" key="2">
    <source>
        <dbReference type="EMBL" id="OEG71856.1"/>
    </source>
</evidence>
<gene>
    <name evidence="2" type="ORF">ATZ36_12265</name>
</gene>
<keyword evidence="3" id="KW-1185">Reference proteome</keyword>
<sequence length="97" mass="11369">MILLGETNTEIGRYDGLLEGISNPEILLSPLVRKETEVSSKIEGTQLTMSEVLEYESGENITDNRKTEEINILQNYRKTLRWAEDELRNDRKFLYRF</sequence>
<organism evidence="2 3">
    <name type="scientific">Endomicrobium trichonymphae</name>
    <dbReference type="NCBI Taxonomy" id="1408204"/>
    <lineage>
        <taxon>Bacteria</taxon>
        <taxon>Pseudomonadati</taxon>
        <taxon>Elusimicrobiota</taxon>
        <taxon>Endomicrobiia</taxon>
        <taxon>Endomicrobiales</taxon>
        <taxon>Endomicrobiaceae</taxon>
        <taxon>Candidatus Endomicrobiellum</taxon>
    </lineage>
</organism>
<dbReference type="Pfam" id="PF13784">
    <property type="entry name" value="Fic_N"/>
    <property type="match status" value="1"/>
</dbReference>
<proteinExistence type="predicted"/>
<dbReference type="Gene3D" id="1.10.3290.10">
    <property type="entry name" value="Fido-like domain"/>
    <property type="match status" value="1"/>
</dbReference>
<comment type="caution">
    <text evidence="2">The sequence shown here is derived from an EMBL/GenBank/DDBJ whole genome shotgun (WGS) entry which is preliminary data.</text>
</comment>
<dbReference type="InterPro" id="IPR025758">
    <property type="entry name" value="Fic/DOC_N"/>
</dbReference>
<name>A0A1E5IMY8_ENDTX</name>
<evidence type="ECO:0000259" key="1">
    <source>
        <dbReference type="Pfam" id="PF13784"/>
    </source>
</evidence>
<protein>
    <recommendedName>
        <fullName evidence="1">Fic/DOC N-terminal domain-containing protein</fullName>
    </recommendedName>
</protein>
<dbReference type="EMBL" id="LNVX01000034">
    <property type="protein sequence ID" value="OEG71856.1"/>
    <property type="molecule type" value="Genomic_DNA"/>
</dbReference>
<feature type="domain" description="Fic/DOC N-terminal" evidence="1">
    <location>
        <begin position="3"/>
        <end position="83"/>
    </location>
</feature>
<dbReference type="InterPro" id="IPR036597">
    <property type="entry name" value="Fido-like_dom_sf"/>
</dbReference>
<evidence type="ECO:0000313" key="3">
    <source>
        <dbReference type="Proteomes" id="UP000095237"/>
    </source>
</evidence>
<dbReference type="Proteomes" id="UP000095237">
    <property type="component" value="Unassembled WGS sequence"/>
</dbReference>
<accession>A0A1E5IMY8</accession>
<reference evidence="2 3" key="1">
    <citation type="submission" date="2015-11" db="EMBL/GenBank/DDBJ databases">
        <title>Evidence for parallel genomic evolution in an endosymbiosis of termite gut flagellates.</title>
        <authorList>
            <person name="Zheng H."/>
        </authorList>
    </citation>
    <scope>NUCLEOTIDE SEQUENCE [LARGE SCALE GENOMIC DNA]</scope>
    <source>
        <strain evidence="2 3">CET450</strain>
    </source>
</reference>
<dbReference type="AlphaFoldDB" id="A0A1E5IMY8"/>